<feature type="binding site" evidence="17">
    <location>
        <position position="820"/>
    </location>
    <ligand>
        <name>Mn(2+)</name>
        <dbReference type="ChEBI" id="CHEBI:29035"/>
        <label>3</label>
    </ligand>
</feature>
<dbReference type="FunFam" id="3.30.470.20:FF:000001">
    <property type="entry name" value="Carbamoyl-phosphate synthase large chain"/>
    <property type="match status" value="1"/>
</dbReference>
<dbReference type="PRINTS" id="PR00098">
    <property type="entry name" value="CPSASE"/>
</dbReference>
<dbReference type="GO" id="GO:0046872">
    <property type="term" value="F:metal ion binding"/>
    <property type="evidence" value="ECO:0007669"/>
    <property type="project" value="UniProtKB-KW"/>
</dbReference>
<dbReference type="AlphaFoldDB" id="A0A366IEV5"/>
<dbReference type="FunFam" id="3.30.1490.20:FF:000001">
    <property type="entry name" value="Carbamoyl-phosphate synthase large chain"/>
    <property type="match status" value="1"/>
</dbReference>
<dbReference type="PANTHER" id="PTHR11405:SF53">
    <property type="entry name" value="CARBAMOYL-PHOSPHATE SYNTHASE [AMMONIA], MITOCHONDRIAL"/>
    <property type="match status" value="1"/>
</dbReference>
<dbReference type="HAMAP" id="MF_01210_B">
    <property type="entry name" value="CPSase_L_chain_B"/>
    <property type="match status" value="1"/>
</dbReference>
<comment type="catalytic activity">
    <reaction evidence="15 17">
        <text>hydrogencarbonate + L-glutamine + 2 ATP + H2O = carbamoyl phosphate + L-glutamate + 2 ADP + phosphate + 2 H(+)</text>
        <dbReference type="Rhea" id="RHEA:18633"/>
        <dbReference type="ChEBI" id="CHEBI:15377"/>
        <dbReference type="ChEBI" id="CHEBI:15378"/>
        <dbReference type="ChEBI" id="CHEBI:17544"/>
        <dbReference type="ChEBI" id="CHEBI:29985"/>
        <dbReference type="ChEBI" id="CHEBI:30616"/>
        <dbReference type="ChEBI" id="CHEBI:43474"/>
        <dbReference type="ChEBI" id="CHEBI:58228"/>
        <dbReference type="ChEBI" id="CHEBI:58359"/>
        <dbReference type="ChEBI" id="CHEBI:456216"/>
        <dbReference type="EC" id="6.3.5.5"/>
    </reaction>
</comment>
<dbReference type="UniPathway" id="UPA00068">
    <property type="reaction ID" value="UER00171"/>
</dbReference>
<dbReference type="FunFam" id="1.10.1030.10:FF:000002">
    <property type="entry name" value="Carbamoyl-phosphate synthase large chain"/>
    <property type="match status" value="1"/>
</dbReference>
<dbReference type="InterPro" id="IPR005483">
    <property type="entry name" value="CPSase_dom"/>
</dbReference>
<dbReference type="Pfam" id="PF02142">
    <property type="entry name" value="MGS"/>
    <property type="match status" value="1"/>
</dbReference>
<feature type="binding site" evidence="17">
    <location>
        <position position="748"/>
    </location>
    <ligand>
        <name>ATP</name>
        <dbReference type="ChEBI" id="CHEBI:30616"/>
        <label>2</label>
    </ligand>
</feature>
<keyword evidence="11" id="KW-0460">Magnesium</keyword>
<dbReference type="NCBIfam" id="TIGR01369">
    <property type="entry name" value="CPSaseII_lrg"/>
    <property type="match status" value="1"/>
</dbReference>
<feature type="binding site" evidence="17">
    <location>
        <position position="832"/>
    </location>
    <ligand>
        <name>Mn(2+)</name>
        <dbReference type="ChEBI" id="CHEBI:29035"/>
        <label>4</label>
    </ligand>
</feature>
<feature type="binding site" evidence="17">
    <location>
        <position position="777"/>
    </location>
    <ligand>
        <name>ATP</name>
        <dbReference type="ChEBI" id="CHEBI:30616"/>
        <label>2</label>
    </ligand>
</feature>
<evidence type="ECO:0000256" key="6">
    <source>
        <dbReference type="ARBA" id="ARBA00022605"/>
    </source>
</evidence>
<dbReference type="Gene3D" id="3.30.470.20">
    <property type="entry name" value="ATP-grasp fold, B domain"/>
    <property type="match status" value="2"/>
</dbReference>
<keyword evidence="8 17" id="KW-0677">Repeat</keyword>
<feature type="binding site" evidence="17">
    <location>
        <position position="820"/>
    </location>
    <ligand>
        <name>Mg(2+)</name>
        <dbReference type="ChEBI" id="CHEBI:18420"/>
        <label>3</label>
    </ligand>
</feature>
<dbReference type="EMBL" id="QNRX01000002">
    <property type="protein sequence ID" value="RBP68962.1"/>
    <property type="molecule type" value="Genomic_DNA"/>
</dbReference>
<evidence type="ECO:0000256" key="2">
    <source>
        <dbReference type="ARBA" id="ARBA00005077"/>
    </source>
</evidence>
<comment type="pathway">
    <text evidence="2 17">Amino-acid biosynthesis; L-arginine biosynthesis; carbamoyl phosphate from bicarbonate: step 1/1.</text>
</comment>
<feature type="binding site" evidence="17">
    <location>
        <position position="300"/>
    </location>
    <ligand>
        <name>Mn(2+)</name>
        <dbReference type="ChEBI" id="CHEBI:29035"/>
        <label>2</label>
    </ligand>
</feature>
<dbReference type="SUPFAM" id="SSF48108">
    <property type="entry name" value="Carbamoyl phosphate synthetase, large subunit connection domain"/>
    <property type="match status" value="1"/>
</dbReference>
<dbReference type="GO" id="GO:0005737">
    <property type="term" value="C:cytoplasm"/>
    <property type="evidence" value="ECO:0007669"/>
    <property type="project" value="TreeGrafter"/>
</dbReference>
<comment type="similarity">
    <text evidence="3 17">Belongs to the CarB family.</text>
</comment>
<comment type="cofactor">
    <cofactor evidence="1">
        <name>Mn(2+)</name>
        <dbReference type="ChEBI" id="CHEBI:29035"/>
    </cofactor>
</comment>
<gene>
    <name evidence="17" type="primary">carB</name>
    <name evidence="20" type="ORF">DES36_102104</name>
</gene>
<evidence type="ECO:0000313" key="21">
    <source>
        <dbReference type="Proteomes" id="UP000253490"/>
    </source>
</evidence>
<reference evidence="20 21" key="1">
    <citation type="submission" date="2018-06" db="EMBL/GenBank/DDBJ databases">
        <title>Genomic Encyclopedia of Type Strains, Phase IV (KMG-IV): sequencing the most valuable type-strain genomes for metagenomic binning, comparative biology and taxonomic classification.</title>
        <authorList>
            <person name="Goeker M."/>
        </authorList>
    </citation>
    <scope>NUCLEOTIDE SEQUENCE [LARGE SCALE GENOMIC DNA]</scope>
    <source>
        <strain evidence="20 21">DSM 22112</strain>
    </source>
</reference>
<keyword evidence="4 17" id="KW-0055">Arginine biosynthesis</keyword>
<keyword evidence="12 17" id="KW-0665">Pyrimidine biosynthesis</keyword>
<evidence type="ECO:0000256" key="1">
    <source>
        <dbReference type="ARBA" id="ARBA00001936"/>
    </source>
</evidence>
<dbReference type="SUPFAM" id="SSF52440">
    <property type="entry name" value="PreATP-grasp domain"/>
    <property type="match status" value="2"/>
</dbReference>
<dbReference type="InterPro" id="IPR013815">
    <property type="entry name" value="ATP_grasp_subdomain_1"/>
</dbReference>
<comment type="caution">
    <text evidence="20">The sequence shown here is derived from an EMBL/GenBank/DDBJ whole genome shotgun (WGS) entry which is preliminary data.</text>
</comment>
<dbReference type="GO" id="GO:0044205">
    <property type="term" value="P:'de novo' UMP biosynthetic process"/>
    <property type="evidence" value="ECO:0007669"/>
    <property type="project" value="UniProtKB-UniRule"/>
</dbReference>
<dbReference type="InterPro" id="IPR016185">
    <property type="entry name" value="PreATP-grasp_dom_sf"/>
</dbReference>
<feature type="binding site" evidence="17">
    <location>
        <position position="208"/>
    </location>
    <ligand>
        <name>ATP</name>
        <dbReference type="ChEBI" id="CHEBI:30616"/>
        <label>1</label>
    </ligand>
</feature>
<dbReference type="Gene3D" id="3.30.1490.20">
    <property type="entry name" value="ATP-grasp fold, A domain"/>
    <property type="match status" value="1"/>
</dbReference>
<feature type="binding site" evidence="17">
    <location>
        <position position="832"/>
    </location>
    <ligand>
        <name>ATP</name>
        <dbReference type="ChEBI" id="CHEBI:30616"/>
        <label>2</label>
    </ligand>
</feature>
<dbReference type="SUPFAM" id="SSF56059">
    <property type="entry name" value="Glutathione synthetase ATP-binding domain-like"/>
    <property type="match status" value="2"/>
</dbReference>
<dbReference type="InterPro" id="IPR058047">
    <property type="entry name" value="CPSase_preATP-grasp"/>
</dbReference>
<evidence type="ECO:0000256" key="13">
    <source>
        <dbReference type="ARBA" id="ARBA00023211"/>
    </source>
</evidence>
<evidence type="ECO:0000256" key="12">
    <source>
        <dbReference type="ARBA" id="ARBA00022975"/>
    </source>
</evidence>
<dbReference type="GO" id="GO:0006526">
    <property type="term" value="P:L-arginine biosynthetic process"/>
    <property type="evidence" value="ECO:0007669"/>
    <property type="project" value="UniProtKB-UniRule"/>
</dbReference>
<keyword evidence="7" id="KW-0479">Metal-binding</keyword>
<dbReference type="InterPro" id="IPR036897">
    <property type="entry name" value="CarbamoylP_synth_lsu_oligo_sf"/>
</dbReference>
<comment type="function">
    <text evidence="16">Small subunit of the glutamine-dependent carbamoyl phosphate synthetase (CPSase). CPSase catalyzes the formation of carbamoyl phosphate from the ammonia moiety of glutamine, carbonate, and phosphate donated by ATP, constituting the first step of the biosynthetic pathway leading to pyrimidine nucleotides. The large subunit (synthetase) binds the substrates ammonia (free or transferred from glutamine from the small subunit), hydrogencarbonate and ATP and carries out an ATP-coupled ligase reaction, activating hydrogencarbonate by forming carboxy phosphate which reacts with ammonia to form carbamoyl phosphate.</text>
</comment>
<feature type="binding site" evidence="17">
    <location>
        <position position="834"/>
    </location>
    <ligand>
        <name>Mg(2+)</name>
        <dbReference type="ChEBI" id="CHEBI:18420"/>
        <label>4</label>
    </ligand>
</feature>
<evidence type="ECO:0000259" key="18">
    <source>
        <dbReference type="PROSITE" id="PS50975"/>
    </source>
</evidence>
<dbReference type="SMART" id="SM01096">
    <property type="entry name" value="CPSase_L_D3"/>
    <property type="match status" value="1"/>
</dbReference>
<keyword evidence="9 17" id="KW-0547">Nucleotide-binding</keyword>
<feature type="binding site" evidence="17">
    <location>
        <position position="707"/>
    </location>
    <ligand>
        <name>ATP</name>
        <dbReference type="ChEBI" id="CHEBI:30616"/>
        <label>2</label>
    </ligand>
</feature>
<evidence type="ECO:0000313" key="20">
    <source>
        <dbReference type="EMBL" id="RBP68962.1"/>
    </source>
</evidence>
<evidence type="ECO:0000256" key="15">
    <source>
        <dbReference type="ARBA" id="ARBA00048816"/>
    </source>
</evidence>
<feature type="binding site" evidence="17">
    <location>
        <position position="300"/>
    </location>
    <ligand>
        <name>Mg(2+)</name>
        <dbReference type="ChEBI" id="CHEBI:18420"/>
        <label>2</label>
    </ligand>
</feature>
<feature type="binding site" evidence="17">
    <location>
        <position position="832"/>
    </location>
    <ligand>
        <name>Mg(2+)</name>
        <dbReference type="ChEBI" id="CHEBI:18420"/>
        <label>4</label>
    </ligand>
</feature>
<comment type="function">
    <text evidence="17">Large subunit of the glutamine-dependent carbamoyl phosphate synthetase (CPSase). CPSase catalyzes the formation of carbamoyl phosphate from the ammonia moiety of glutamine, carbonate, and phosphate donated by ATP, constituting the first step of 2 biosynthetic pathways, one leading to arginine and/or urea and the other to pyrimidine nucleotides. The large subunit (synthetase) binds the substrates ammonia (free or transferred from glutamine from the small subunit), hydrogencarbonate and ATP and carries out an ATP-coupled ligase reaction, activating hydrogencarbonate by forming carboxy phosphate which reacts with ammonia to form carbamoyl phosphate.</text>
</comment>
<dbReference type="FunFam" id="3.40.50.20:FF:000001">
    <property type="entry name" value="Carbamoyl-phosphate synthase large chain"/>
    <property type="match status" value="1"/>
</dbReference>
<dbReference type="PROSITE" id="PS00867">
    <property type="entry name" value="CPSASE_2"/>
    <property type="match status" value="2"/>
</dbReference>
<dbReference type="FunFam" id="3.30.470.20:FF:000026">
    <property type="entry name" value="Carbamoyl-phosphate synthase large chain"/>
    <property type="match status" value="1"/>
</dbReference>
<feature type="binding site" evidence="17">
    <location>
        <position position="284"/>
    </location>
    <ligand>
        <name>Mn(2+)</name>
        <dbReference type="ChEBI" id="CHEBI:29035"/>
        <label>1</label>
    </ligand>
</feature>
<dbReference type="FunFam" id="3.40.50.20:FF:000002">
    <property type="entry name" value="Carbamoyl-phosphate synthase large chain"/>
    <property type="match status" value="1"/>
</dbReference>
<feature type="binding site" evidence="17">
    <location>
        <position position="298"/>
    </location>
    <ligand>
        <name>Mn(2+)</name>
        <dbReference type="ChEBI" id="CHEBI:29035"/>
        <label>1</label>
    </ligand>
</feature>
<feature type="region of interest" description="Carboxyphosphate synthetic domain" evidence="17">
    <location>
        <begin position="1"/>
        <end position="401"/>
    </location>
</feature>
<feature type="binding site" evidence="17">
    <location>
        <position position="210"/>
    </location>
    <ligand>
        <name>ATP</name>
        <dbReference type="ChEBI" id="CHEBI:30616"/>
        <label>1</label>
    </ligand>
</feature>
<feature type="binding site" evidence="17">
    <location>
        <position position="215"/>
    </location>
    <ligand>
        <name>ATP</name>
        <dbReference type="ChEBI" id="CHEBI:30616"/>
        <label>1</label>
    </ligand>
</feature>
<dbReference type="Proteomes" id="UP000253490">
    <property type="component" value="Unassembled WGS sequence"/>
</dbReference>
<feature type="binding site" evidence="17">
    <location>
        <position position="243"/>
    </location>
    <ligand>
        <name>ATP</name>
        <dbReference type="ChEBI" id="CHEBI:30616"/>
        <label>1</label>
    </ligand>
</feature>
<dbReference type="PROSITE" id="PS51855">
    <property type="entry name" value="MGS"/>
    <property type="match status" value="1"/>
</dbReference>
<name>A0A366IEV5_9FIRM</name>
<feature type="binding site" evidence="17">
    <location>
        <position position="779"/>
    </location>
    <ligand>
        <name>ATP</name>
        <dbReference type="ChEBI" id="CHEBI:30616"/>
        <label>2</label>
    </ligand>
</feature>
<keyword evidence="10 17" id="KW-0067">ATP-binding</keyword>
<dbReference type="InterPro" id="IPR011607">
    <property type="entry name" value="MGS-like_dom"/>
</dbReference>
<dbReference type="Pfam" id="PF02787">
    <property type="entry name" value="CPSase_L_D3"/>
    <property type="match status" value="1"/>
</dbReference>
<feature type="region of interest" description="Allosteric domain" evidence="17">
    <location>
        <begin position="930"/>
        <end position="1064"/>
    </location>
</feature>
<dbReference type="Pfam" id="PF25596">
    <property type="entry name" value="CPSase_L_D1"/>
    <property type="match status" value="2"/>
</dbReference>
<organism evidence="20 21">
    <name type="scientific">Alkalibaculum bacchi</name>
    <dbReference type="NCBI Taxonomy" id="645887"/>
    <lineage>
        <taxon>Bacteria</taxon>
        <taxon>Bacillati</taxon>
        <taxon>Bacillota</taxon>
        <taxon>Clostridia</taxon>
        <taxon>Eubacteriales</taxon>
        <taxon>Eubacteriaceae</taxon>
        <taxon>Alkalibaculum</taxon>
    </lineage>
</organism>
<dbReference type="HAMAP" id="MF_01210_A">
    <property type="entry name" value="CPSase_L_chain_A"/>
    <property type="match status" value="1"/>
</dbReference>
<evidence type="ECO:0000256" key="10">
    <source>
        <dbReference type="ARBA" id="ARBA00022840"/>
    </source>
</evidence>
<dbReference type="EC" id="6.3.4.16" evidence="17"/>
<comment type="catalytic activity">
    <reaction evidence="14 17">
        <text>hydrogencarbonate + NH4(+) + 2 ATP = carbamoyl phosphate + 2 ADP + phosphate + 2 H(+)</text>
        <dbReference type="Rhea" id="RHEA:18029"/>
        <dbReference type="ChEBI" id="CHEBI:15378"/>
        <dbReference type="ChEBI" id="CHEBI:17544"/>
        <dbReference type="ChEBI" id="CHEBI:28938"/>
        <dbReference type="ChEBI" id="CHEBI:30616"/>
        <dbReference type="ChEBI" id="CHEBI:43474"/>
        <dbReference type="ChEBI" id="CHEBI:58228"/>
        <dbReference type="ChEBI" id="CHEBI:456216"/>
        <dbReference type="EC" id="6.3.4.16"/>
    </reaction>
</comment>
<evidence type="ECO:0000256" key="9">
    <source>
        <dbReference type="ARBA" id="ARBA00022741"/>
    </source>
</evidence>
<feature type="domain" description="MGS-like" evidence="19">
    <location>
        <begin position="930"/>
        <end position="1064"/>
    </location>
</feature>
<comment type="domain">
    <text evidence="17">The large subunit is composed of 2 ATP-grasp domains that are involved in binding the 2 ATP molecules needed for carbamoyl phosphate synthesis. The N-terminal ATP-grasp domain (referred to as the carboxyphosphate synthetic component) catalyzes the ATP-dependent phosphorylation of hydrogencarbonate to carboxyphosphate and the subsequent nucleophilic attack by ammonia to form a carbamate intermediate. The C-terminal ATP-grasp domain (referred to as the carbamoyl phosphate synthetic component) then catalyzes the phosphorylation of carbamate with the second ATP to form the end product carbamoyl phosphate. The reactive and unstable enzyme intermediates are sequentially channeled from one active site to the next through the interior of the protein over a distance of at least 96 A.</text>
</comment>
<dbReference type="Gene3D" id="3.40.50.1380">
    <property type="entry name" value="Methylglyoxal synthase-like domain"/>
    <property type="match status" value="1"/>
</dbReference>
<keyword evidence="5 17" id="KW-0436">Ligase</keyword>
<dbReference type="InterPro" id="IPR005479">
    <property type="entry name" value="CPAse_ATP-bd"/>
</dbReference>
<evidence type="ECO:0000256" key="5">
    <source>
        <dbReference type="ARBA" id="ARBA00022598"/>
    </source>
</evidence>
<dbReference type="SMART" id="SM00851">
    <property type="entry name" value="MGS"/>
    <property type="match status" value="1"/>
</dbReference>
<keyword evidence="21" id="KW-1185">Reference proteome</keyword>
<dbReference type="InterPro" id="IPR006275">
    <property type="entry name" value="CPSase_lsu"/>
</dbReference>
<proteinExistence type="inferred from homology"/>
<feature type="binding site" evidence="17">
    <location>
        <position position="242"/>
    </location>
    <ligand>
        <name>ATP</name>
        <dbReference type="ChEBI" id="CHEBI:30616"/>
        <label>1</label>
    </ligand>
</feature>
<dbReference type="Gene3D" id="1.10.1030.10">
    <property type="entry name" value="Carbamoyl-phosphate synthetase, large subunit oligomerisation domain"/>
    <property type="match status" value="1"/>
</dbReference>
<feature type="binding site" evidence="17">
    <location>
        <position position="780"/>
    </location>
    <ligand>
        <name>ATP</name>
        <dbReference type="ChEBI" id="CHEBI:30616"/>
        <label>2</label>
    </ligand>
</feature>
<dbReference type="GO" id="GO:0005524">
    <property type="term" value="F:ATP binding"/>
    <property type="evidence" value="ECO:0007669"/>
    <property type="project" value="UniProtKB-UniRule"/>
</dbReference>
<feature type="binding site" evidence="17">
    <location>
        <position position="298"/>
    </location>
    <ligand>
        <name>ATP</name>
        <dbReference type="ChEBI" id="CHEBI:30616"/>
        <label>1</label>
    </ligand>
</feature>
<dbReference type="RefSeq" id="WP_113919533.1">
    <property type="nucleotide sequence ID" value="NZ_QNRX01000002.1"/>
</dbReference>
<dbReference type="UniPathway" id="UPA00070">
    <property type="reaction ID" value="UER00115"/>
</dbReference>
<dbReference type="PROSITE" id="PS00866">
    <property type="entry name" value="CPSASE_1"/>
    <property type="match status" value="2"/>
</dbReference>
<evidence type="ECO:0000256" key="16">
    <source>
        <dbReference type="ARBA" id="ARBA00060037"/>
    </source>
</evidence>
<comment type="subunit">
    <text evidence="17">Composed of two chains; the small (or glutamine) chain promotes the hydrolysis of glutamine to ammonia, which is used by the large (or ammonia) chain to synthesize carbamoyl phosphate. Tetramer of heterodimers (alpha,beta)4.</text>
</comment>
<feature type="binding site" evidence="17">
    <location>
        <position position="129"/>
    </location>
    <ligand>
        <name>ATP</name>
        <dbReference type="ChEBI" id="CHEBI:30616"/>
        <label>1</label>
    </ligand>
</feature>
<feature type="binding site" evidence="17">
    <location>
        <position position="298"/>
    </location>
    <ligand>
        <name>Mg(2+)</name>
        <dbReference type="ChEBI" id="CHEBI:18420"/>
        <label>2</label>
    </ligand>
</feature>
<feature type="binding site" evidence="17">
    <location>
        <position position="298"/>
    </location>
    <ligand>
        <name>Mg(2+)</name>
        <dbReference type="ChEBI" id="CHEBI:18420"/>
        <label>1</label>
    </ligand>
</feature>
<dbReference type="Gene3D" id="3.40.50.20">
    <property type="match status" value="2"/>
</dbReference>
<evidence type="ECO:0000256" key="8">
    <source>
        <dbReference type="ARBA" id="ARBA00022737"/>
    </source>
</evidence>
<keyword evidence="13" id="KW-0464">Manganese</keyword>
<dbReference type="InterPro" id="IPR005480">
    <property type="entry name" value="CPSase_lsu_oligo"/>
</dbReference>
<accession>A0A366IEV5</accession>
<dbReference type="InterPro" id="IPR011761">
    <property type="entry name" value="ATP-grasp"/>
</dbReference>
<feature type="binding site" evidence="17">
    <location>
        <position position="284"/>
    </location>
    <ligand>
        <name>Mg(2+)</name>
        <dbReference type="ChEBI" id="CHEBI:18420"/>
        <label>1</label>
    </ligand>
</feature>
<feature type="binding site" evidence="17">
    <location>
        <position position="175"/>
    </location>
    <ligand>
        <name>ATP</name>
        <dbReference type="ChEBI" id="CHEBI:30616"/>
        <label>1</label>
    </ligand>
</feature>
<feature type="domain" description="ATP-grasp" evidence="18">
    <location>
        <begin position="671"/>
        <end position="861"/>
    </location>
</feature>
<dbReference type="GO" id="GO:0004087">
    <property type="term" value="F:carbamoyl-phosphate synthase (ammonia) activity"/>
    <property type="evidence" value="ECO:0007669"/>
    <property type="project" value="UniProtKB-EC"/>
</dbReference>
<protein>
    <recommendedName>
        <fullName evidence="17">Carbamoyl phosphate synthase large chain</fullName>
        <ecNumber evidence="17">6.3.4.16</ecNumber>
        <ecNumber evidence="17">6.3.5.5</ecNumber>
    </recommendedName>
    <alternativeName>
        <fullName evidence="17">Carbamoyl phosphate synthetase ammonia chain</fullName>
    </alternativeName>
</protein>
<feature type="binding site" evidence="17">
    <location>
        <position position="820"/>
    </location>
    <ligand>
        <name>ATP</name>
        <dbReference type="ChEBI" id="CHEBI:30616"/>
        <label>2</label>
    </ligand>
</feature>
<dbReference type="InterPro" id="IPR036914">
    <property type="entry name" value="MGS-like_dom_sf"/>
</dbReference>
<feature type="region of interest" description="Carbamoyl phosphate synthetic domain" evidence="17">
    <location>
        <begin position="547"/>
        <end position="929"/>
    </location>
</feature>
<dbReference type="SUPFAM" id="SSF52335">
    <property type="entry name" value="Methylglyoxal synthase-like"/>
    <property type="match status" value="1"/>
</dbReference>
<feature type="binding site" evidence="17">
    <location>
        <position position="241"/>
    </location>
    <ligand>
        <name>ATP</name>
        <dbReference type="ChEBI" id="CHEBI:30616"/>
        <label>1</label>
    </ligand>
</feature>
<feature type="binding site" evidence="17">
    <location>
        <position position="752"/>
    </location>
    <ligand>
        <name>ATP</name>
        <dbReference type="ChEBI" id="CHEBI:30616"/>
        <label>2</label>
    </ligand>
</feature>
<dbReference type="PANTHER" id="PTHR11405">
    <property type="entry name" value="CARBAMOYLTRANSFERASE FAMILY MEMBER"/>
    <property type="match status" value="1"/>
</dbReference>
<comment type="pathway">
    <text evidence="17">Pyrimidine metabolism; UMP biosynthesis via de novo pathway; (S)-dihydroorotate from bicarbonate: step 1/3.</text>
</comment>
<sequence>MPKRTDIKKVLVIGSGPIIIGQAAEFDYAGTQACKALREEGMEVVLVNSNPATIMTDENIADRVYIEPINLEAITYIIDKERPDGLLATIGGQTGLNMAVELEKAGVLDKYKVRLLGTSLEAIEKAEDRESFKALMEEIGEPIPSSEIISTVEDGVAFSKKIGFPLIIRPAYTLGGTGGGIAENEEELREIVHTGIMFSPINQVLIEQSVAGWKELEYEVMRDSNDTCIIICNMENIDPVGIHTGDSIVVAPSQTLTDNEYHMLRESALKIIRALKIEGGCNIQFALNPKSKEYIVIEVNPRVSRSSALASKAAGYPIAKIAAKIAVGLQLHEIDNAVTKKTKAAFEPTLDYVVIKIPKWPFDKFEYANRKLGTQMKATGEVMAIDRNFESSFLKAVISLEGNIISMRKQDLEKLSNKEVEDLLYVADDSRIFTIFEGLRRGISIDRIHEITAIDEWFLNKFNNIINVEKEMMNQPLNYELLYKAEKLGFTDKEIEILSGESSKVIDAIRRAHHLYPVYKMVDTCAGEFESSTPYYYSTYETEDENVISKKEKIIVIGSGPIRIGQGIEFDYCSVHAAWAIQKCGYESIIINNNPETVSTDFDTADKLYFEPLFIEDVYNVIRREMPKGVIVQFGGQTSLNLAEKLMNRGVQILGTSVNAIDVAEDRERFDRLLQELNILRPRGTAVTSKEAGIAAAKEIGYPVLVRPSYVIGGRAMQVVYDESELVKYLKEAARISTEHPILIDKYILGKEVEIDAISDGTDILIPGIMEHIERTGVHSGDSFSVYPPQNMSPGVVEKIVDYTKQISRALNVKGLVNIQFAIQNEEVYIIEVNPRASRTVPIMSKVTGVPMIDLAMNVILGDKLEDLSYGIGLRESGKLIAVKAPVFSFQKLLDVDPALTPEMKSTGEVLGVDQKYELALLKAFLGAGYKFDLKGKVLFTINERDLAESIEYGKEFKTLGYDILATDHTYKYFKDNGLESEIMNKSQIEEIKGQIKSGEICAVVNTPTIGKDPDRIGFQIRSYCQMLNVPCFTSFDTVNAYIIALKALMENKDITYDTIGEYL</sequence>
<comment type="cofactor">
    <cofactor evidence="17">
        <name>Mg(2+)</name>
        <dbReference type="ChEBI" id="CHEBI:18420"/>
    </cofactor>
    <cofactor evidence="17">
        <name>Mn(2+)</name>
        <dbReference type="ChEBI" id="CHEBI:29035"/>
    </cofactor>
    <text evidence="17">Binds 4 Mg(2+) or Mn(2+) ions per subunit.</text>
</comment>
<feature type="binding site" evidence="17">
    <location>
        <position position="298"/>
    </location>
    <ligand>
        <name>Mn(2+)</name>
        <dbReference type="ChEBI" id="CHEBI:29035"/>
        <label>2</label>
    </ligand>
</feature>
<keyword evidence="6 17" id="KW-0028">Amino-acid biosynthesis</keyword>
<feature type="binding site" evidence="17">
    <location>
        <position position="832"/>
    </location>
    <ligand>
        <name>Mn(2+)</name>
        <dbReference type="ChEBI" id="CHEBI:29035"/>
        <label>3</label>
    </ligand>
</feature>
<evidence type="ECO:0000256" key="7">
    <source>
        <dbReference type="ARBA" id="ARBA00022723"/>
    </source>
</evidence>
<dbReference type="EC" id="6.3.5.5" evidence="17"/>
<dbReference type="NCBIfam" id="NF003671">
    <property type="entry name" value="PRK05294.1"/>
    <property type="match status" value="1"/>
</dbReference>
<evidence type="ECO:0000256" key="11">
    <source>
        <dbReference type="ARBA" id="ARBA00022842"/>
    </source>
</evidence>
<feature type="binding site" evidence="17">
    <location>
        <position position="834"/>
    </location>
    <ligand>
        <name>Mn(2+)</name>
        <dbReference type="ChEBI" id="CHEBI:29035"/>
        <label>4</label>
    </ligand>
</feature>
<feature type="binding site" evidence="17">
    <location>
        <position position="169"/>
    </location>
    <ligand>
        <name>ATP</name>
        <dbReference type="ChEBI" id="CHEBI:30616"/>
        <label>1</label>
    </ligand>
</feature>
<dbReference type="NCBIfam" id="NF009455">
    <property type="entry name" value="PRK12815.1"/>
    <property type="match status" value="1"/>
</dbReference>
<dbReference type="Pfam" id="PF02786">
    <property type="entry name" value="CPSase_L_D2"/>
    <property type="match status" value="2"/>
</dbReference>
<dbReference type="GO" id="GO:0006541">
    <property type="term" value="P:glutamine metabolic process"/>
    <property type="evidence" value="ECO:0007669"/>
    <property type="project" value="TreeGrafter"/>
</dbReference>
<evidence type="ECO:0000256" key="4">
    <source>
        <dbReference type="ARBA" id="ARBA00022571"/>
    </source>
</evidence>
<evidence type="ECO:0000259" key="19">
    <source>
        <dbReference type="PROSITE" id="PS51855"/>
    </source>
</evidence>
<feature type="binding site" evidence="17">
    <location>
        <position position="832"/>
    </location>
    <ligand>
        <name>Mg(2+)</name>
        <dbReference type="ChEBI" id="CHEBI:18420"/>
        <label>3</label>
    </ligand>
</feature>
<evidence type="ECO:0000256" key="3">
    <source>
        <dbReference type="ARBA" id="ARBA00009799"/>
    </source>
</evidence>
<dbReference type="GO" id="GO:0004088">
    <property type="term" value="F:carbamoyl-phosphate synthase (glutamine-hydrolyzing) activity"/>
    <property type="evidence" value="ECO:0007669"/>
    <property type="project" value="UniProtKB-UniRule"/>
</dbReference>
<feature type="binding site" evidence="17">
    <location>
        <position position="778"/>
    </location>
    <ligand>
        <name>ATP</name>
        <dbReference type="ChEBI" id="CHEBI:30616"/>
        <label>2</label>
    </ligand>
</feature>
<dbReference type="OrthoDB" id="9804197at2"/>
<comment type="caution">
    <text evidence="17">Lacks conserved residue(s) required for the propagation of feature annotation.</text>
</comment>
<feature type="binding site" evidence="17">
    <location>
        <position position="176"/>
    </location>
    <ligand>
        <name>ATP</name>
        <dbReference type="ChEBI" id="CHEBI:30616"/>
        <label>1</label>
    </ligand>
</feature>
<evidence type="ECO:0000256" key="14">
    <source>
        <dbReference type="ARBA" id="ARBA00047359"/>
    </source>
</evidence>
<feature type="domain" description="ATP-grasp" evidence="18">
    <location>
        <begin position="133"/>
        <end position="327"/>
    </location>
</feature>
<evidence type="ECO:0000256" key="17">
    <source>
        <dbReference type="HAMAP-Rule" id="MF_01210"/>
    </source>
</evidence>
<dbReference type="PROSITE" id="PS50975">
    <property type="entry name" value="ATP_GRASP"/>
    <property type="match status" value="2"/>
</dbReference>
<feature type="binding site" evidence="17">
    <location>
        <position position="746"/>
    </location>
    <ligand>
        <name>ATP</name>
        <dbReference type="ChEBI" id="CHEBI:30616"/>
        <label>2</label>
    </ligand>
</feature>
<feature type="binding site" evidence="17">
    <location>
        <position position="284"/>
    </location>
    <ligand>
        <name>ATP</name>
        <dbReference type="ChEBI" id="CHEBI:30616"/>
        <label>1</label>
    </ligand>
</feature>